<evidence type="ECO:0000313" key="1">
    <source>
        <dbReference type="EMBL" id="SCF15373.1"/>
    </source>
</evidence>
<dbReference type="EMBL" id="LT607410">
    <property type="protein sequence ID" value="SCF15373.1"/>
    <property type="molecule type" value="Genomic_DNA"/>
</dbReference>
<sequence length="226" mass="24275">MPTGAAMSTDDRIERAREAYERAVFGGDTSGLVDAEQGLDAVEADAALARGLILHARFQSAPADAGSLPAEDPAELPLFERALTLYRVLGDTGGEAEALFWIGCLHQFIRRDDETAVPYLEQSCRLAAQTGDKPTRSEALRHLGIAAHAAGRLDEARERLEESSRLRREVGALPGVASNMIGLAYIAAAQDRRADAIATLDEAHAVARAHGAHAIVRHIEQARTHI</sequence>
<dbReference type="Pfam" id="PF13424">
    <property type="entry name" value="TPR_12"/>
    <property type="match status" value="1"/>
</dbReference>
<dbReference type="Gene3D" id="1.25.40.10">
    <property type="entry name" value="Tetratricopeptide repeat domain"/>
    <property type="match status" value="1"/>
</dbReference>
<dbReference type="SUPFAM" id="SSF48452">
    <property type="entry name" value="TPR-like"/>
    <property type="match status" value="1"/>
</dbReference>
<evidence type="ECO:0008006" key="3">
    <source>
        <dbReference type="Google" id="ProtNLM"/>
    </source>
</evidence>
<accession>A0A1C4Y3T2</accession>
<organism evidence="1 2">
    <name type="scientific">Micromonospora purpureochromogenes</name>
    <dbReference type="NCBI Taxonomy" id="47872"/>
    <lineage>
        <taxon>Bacteria</taxon>
        <taxon>Bacillati</taxon>
        <taxon>Actinomycetota</taxon>
        <taxon>Actinomycetes</taxon>
        <taxon>Micromonosporales</taxon>
        <taxon>Micromonosporaceae</taxon>
        <taxon>Micromonospora</taxon>
    </lineage>
</organism>
<evidence type="ECO:0000313" key="2">
    <source>
        <dbReference type="Proteomes" id="UP000198228"/>
    </source>
</evidence>
<reference evidence="1 2" key="1">
    <citation type="submission" date="2016-06" db="EMBL/GenBank/DDBJ databases">
        <authorList>
            <person name="Kjaerup R.B."/>
            <person name="Dalgaard T.S."/>
            <person name="Juul-Madsen H.R."/>
        </authorList>
    </citation>
    <scope>NUCLEOTIDE SEQUENCE [LARGE SCALE GENOMIC DNA]</scope>
    <source>
        <strain evidence="1 2">DSM 43821</strain>
    </source>
</reference>
<proteinExistence type="predicted"/>
<gene>
    <name evidence="1" type="ORF">GA0074696_3030</name>
</gene>
<dbReference type="InterPro" id="IPR011990">
    <property type="entry name" value="TPR-like_helical_dom_sf"/>
</dbReference>
<dbReference type="AlphaFoldDB" id="A0A1C4Y3T2"/>
<dbReference type="Proteomes" id="UP000198228">
    <property type="component" value="Chromosome I"/>
</dbReference>
<protein>
    <recommendedName>
        <fullName evidence="3">Tetratricopeptide repeat-containing protein</fullName>
    </recommendedName>
</protein>
<name>A0A1C4Y3T2_9ACTN</name>